<dbReference type="Gene3D" id="1.10.10.10">
    <property type="entry name" value="Winged helix-like DNA-binding domain superfamily/Winged helix DNA-binding domain"/>
    <property type="match status" value="1"/>
</dbReference>
<accession>A0A0F5K4L8</accession>
<dbReference type="PATRIC" id="fig|28092.6.peg.590"/>
<dbReference type="STRING" id="28092.WM40_02525"/>
<comment type="caution">
    <text evidence="5">The sequence shown here is derived from an EMBL/GenBank/DDBJ whole genome shotgun (WGS) entry which is preliminary data.</text>
</comment>
<dbReference type="EMBL" id="LAQU01000002">
    <property type="protein sequence ID" value="KKB64895.1"/>
    <property type="molecule type" value="Genomic_DNA"/>
</dbReference>
<proteinExistence type="predicted"/>
<dbReference type="SMART" id="SM00345">
    <property type="entry name" value="HTH_GNTR"/>
    <property type="match status" value="1"/>
</dbReference>
<dbReference type="Proteomes" id="UP000033618">
    <property type="component" value="Unassembled WGS sequence"/>
</dbReference>
<dbReference type="GO" id="GO:0045892">
    <property type="term" value="P:negative regulation of DNA-templated transcription"/>
    <property type="evidence" value="ECO:0007669"/>
    <property type="project" value="TreeGrafter"/>
</dbReference>
<keyword evidence="3" id="KW-0804">Transcription</keyword>
<keyword evidence="2" id="KW-0238">DNA-binding</keyword>
<dbReference type="InterPro" id="IPR028978">
    <property type="entry name" value="Chorismate_lyase_/UTRA_dom_sf"/>
</dbReference>
<dbReference type="SUPFAM" id="SSF64288">
    <property type="entry name" value="Chorismate lyase-like"/>
    <property type="match status" value="1"/>
</dbReference>
<dbReference type="Pfam" id="PF07702">
    <property type="entry name" value="UTRA"/>
    <property type="match status" value="1"/>
</dbReference>
<sequence>MGIVATQQPRYMQLAQTLINEIQSGRFPVGTTIPTEFALCDQYGASRSTVREAVKQLVQLGMVKRQAGVGTTVTAVDAAGRYKQVMQQLSDLQRYSADTVLQLKQKRMAEITDPILCEQLQATPGDRWLRLDGLRRSTQHPDPICHTEVYIHPAYRTLIGLEEALQTPIFSMIEGQFNEQIVEVEQEIRAVALPTGTARQLNAKSRDPALWVQRRYFNRRAEVVELAISIHPASRFSYSERFQRGWKGS</sequence>
<dbReference type="GO" id="GO:0003677">
    <property type="term" value="F:DNA binding"/>
    <property type="evidence" value="ECO:0007669"/>
    <property type="project" value="UniProtKB-KW"/>
</dbReference>
<dbReference type="InterPro" id="IPR011663">
    <property type="entry name" value="UTRA"/>
</dbReference>
<dbReference type="PANTHER" id="PTHR44846">
    <property type="entry name" value="MANNOSYL-D-GLYCERATE TRANSPORT/METABOLISM SYSTEM REPRESSOR MNGR-RELATED"/>
    <property type="match status" value="1"/>
</dbReference>
<dbReference type="SUPFAM" id="SSF46785">
    <property type="entry name" value="Winged helix' DNA-binding domain"/>
    <property type="match status" value="1"/>
</dbReference>
<protein>
    <submittedName>
        <fullName evidence="5">GntR family transcriptional regulator</fullName>
    </submittedName>
</protein>
<dbReference type="InterPro" id="IPR000524">
    <property type="entry name" value="Tscrpt_reg_HTH_GntR"/>
</dbReference>
<dbReference type="GO" id="GO:0003700">
    <property type="term" value="F:DNA-binding transcription factor activity"/>
    <property type="evidence" value="ECO:0007669"/>
    <property type="project" value="InterPro"/>
</dbReference>
<dbReference type="InterPro" id="IPR036390">
    <property type="entry name" value="WH_DNA-bd_sf"/>
</dbReference>
<dbReference type="CDD" id="cd07377">
    <property type="entry name" value="WHTH_GntR"/>
    <property type="match status" value="1"/>
</dbReference>
<dbReference type="InterPro" id="IPR050679">
    <property type="entry name" value="Bact_HTH_transcr_reg"/>
</dbReference>
<evidence type="ECO:0000256" key="3">
    <source>
        <dbReference type="ARBA" id="ARBA00023163"/>
    </source>
</evidence>
<evidence type="ECO:0000313" key="6">
    <source>
        <dbReference type="Proteomes" id="UP000033618"/>
    </source>
</evidence>
<dbReference type="Gene3D" id="3.40.1410.10">
    <property type="entry name" value="Chorismate lyase-like"/>
    <property type="match status" value="1"/>
</dbReference>
<name>A0A0F5K4L8_9BURK</name>
<evidence type="ECO:0000313" key="5">
    <source>
        <dbReference type="EMBL" id="KKB64895.1"/>
    </source>
</evidence>
<dbReference type="SMART" id="SM00866">
    <property type="entry name" value="UTRA"/>
    <property type="match status" value="1"/>
</dbReference>
<dbReference type="PROSITE" id="PS50949">
    <property type="entry name" value="HTH_GNTR"/>
    <property type="match status" value="1"/>
</dbReference>
<dbReference type="InterPro" id="IPR036388">
    <property type="entry name" value="WH-like_DNA-bd_sf"/>
</dbReference>
<dbReference type="RefSeq" id="WP_024904860.1">
    <property type="nucleotide sequence ID" value="NZ_CADFGU010000004.1"/>
</dbReference>
<evidence type="ECO:0000256" key="1">
    <source>
        <dbReference type="ARBA" id="ARBA00023015"/>
    </source>
</evidence>
<organism evidence="5 6">
    <name type="scientific">Robbsia andropogonis</name>
    <dbReference type="NCBI Taxonomy" id="28092"/>
    <lineage>
        <taxon>Bacteria</taxon>
        <taxon>Pseudomonadati</taxon>
        <taxon>Pseudomonadota</taxon>
        <taxon>Betaproteobacteria</taxon>
        <taxon>Burkholderiales</taxon>
        <taxon>Burkholderiaceae</taxon>
        <taxon>Robbsia</taxon>
    </lineage>
</organism>
<evidence type="ECO:0000259" key="4">
    <source>
        <dbReference type="PROSITE" id="PS50949"/>
    </source>
</evidence>
<reference evidence="5 6" key="1">
    <citation type="submission" date="2015-03" db="EMBL/GenBank/DDBJ databases">
        <title>Draft Genome Sequence of Burkholderia andropogonis type strain ICMP2807, isolated from Sorghum bicolor.</title>
        <authorList>
            <person name="Lopes-Santos L."/>
            <person name="Castro D.B."/>
            <person name="Ottoboni L.M."/>
            <person name="Park D."/>
            <person name="Weirc B.S."/>
            <person name="Destefano S.A."/>
        </authorList>
    </citation>
    <scope>NUCLEOTIDE SEQUENCE [LARGE SCALE GENOMIC DNA]</scope>
    <source>
        <strain evidence="5 6">ICMP2807</strain>
    </source>
</reference>
<feature type="domain" description="HTH gntR-type" evidence="4">
    <location>
        <begin position="8"/>
        <end position="76"/>
    </location>
</feature>
<dbReference type="OrthoDB" id="7363114at2"/>
<evidence type="ECO:0000256" key="2">
    <source>
        <dbReference type="ARBA" id="ARBA00023125"/>
    </source>
</evidence>
<dbReference type="AlphaFoldDB" id="A0A0F5K4L8"/>
<dbReference type="PANTHER" id="PTHR44846:SF1">
    <property type="entry name" value="MANNOSYL-D-GLYCERATE TRANSPORT_METABOLISM SYSTEM REPRESSOR MNGR-RELATED"/>
    <property type="match status" value="1"/>
</dbReference>
<gene>
    <name evidence="5" type="ORF">WM40_02525</name>
</gene>
<keyword evidence="1" id="KW-0805">Transcription regulation</keyword>
<dbReference type="Pfam" id="PF00392">
    <property type="entry name" value="GntR"/>
    <property type="match status" value="1"/>
</dbReference>
<keyword evidence="6" id="KW-1185">Reference proteome</keyword>
<dbReference type="PRINTS" id="PR00035">
    <property type="entry name" value="HTHGNTR"/>
</dbReference>